<reference evidence="3" key="1">
    <citation type="journal article" date="2017" name="Nat. Microbiol.">
        <title>Global analysis of biosynthetic gene clusters reveals vast potential of secondary metabolite production in Penicillium species.</title>
        <authorList>
            <person name="Nielsen J.C."/>
            <person name="Grijseels S."/>
            <person name="Prigent S."/>
            <person name="Ji B."/>
            <person name="Dainat J."/>
            <person name="Nielsen K.F."/>
            <person name="Frisvad J.C."/>
            <person name="Workman M."/>
            <person name="Nielsen J."/>
        </authorList>
    </citation>
    <scope>NUCLEOTIDE SEQUENCE [LARGE SCALE GENOMIC DNA]</scope>
    <source>
        <strain evidence="3">IBT 31811</strain>
    </source>
</reference>
<dbReference type="Proteomes" id="UP000191672">
    <property type="component" value="Unassembled WGS sequence"/>
</dbReference>
<proteinExistence type="predicted"/>
<name>A0A1V6PMC6_9EURO</name>
<evidence type="ECO:0000313" key="3">
    <source>
        <dbReference type="Proteomes" id="UP000191672"/>
    </source>
</evidence>
<accession>A0A1V6PMC6</accession>
<evidence type="ECO:0000313" key="2">
    <source>
        <dbReference type="EMBL" id="OQD78124.1"/>
    </source>
</evidence>
<organism evidence="2 3">
    <name type="scientific">Penicillium antarcticum</name>
    <dbReference type="NCBI Taxonomy" id="416450"/>
    <lineage>
        <taxon>Eukaryota</taxon>
        <taxon>Fungi</taxon>
        <taxon>Dikarya</taxon>
        <taxon>Ascomycota</taxon>
        <taxon>Pezizomycotina</taxon>
        <taxon>Eurotiomycetes</taxon>
        <taxon>Eurotiomycetidae</taxon>
        <taxon>Eurotiales</taxon>
        <taxon>Aspergillaceae</taxon>
        <taxon>Penicillium</taxon>
    </lineage>
</organism>
<dbReference type="EMBL" id="MDYN01000086">
    <property type="protein sequence ID" value="OQD78124.1"/>
    <property type="molecule type" value="Genomic_DNA"/>
</dbReference>
<comment type="caution">
    <text evidence="2">The sequence shown here is derived from an EMBL/GenBank/DDBJ whole genome shotgun (WGS) entry which is preliminary data.</text>
</comment>
<feature type="region of interest" description="Disordered" evidence="1">
    <location>
        <begin position="31"/>
        <end position="79"/>
    </location>
</feature>
<sequence>MTRLSLSAHDRCQESARRAVGKTLMVVPISPRHASPAWRRKPPRRDPNDHVVTGARDSPTPSKLVSAMPRDASTASVPA</sequence>
<dbReference type="AlphaFoldDB" id="A0A1V6PMC6"/>
<protein>
    <submittedName>
        <fullName evidence="2">Uncharacterized protein</fullName>
    </submittedName>
</protein>
<keyword evidence="3" id="KW-1185">Reference proteome</keyword>
<evidence type="ECO:0000256" key="1">
    <source>
        <dbReference type="SAM" id="MobiDB-lite"/>
    </source>
</evidence>
<gene>
    <name evidence="2" type="ORF">PENANT_c086G00241</name>
</gene>